<proteinExistence type="predicted"/>
<dbReference type="EC" id="4.1.2.4" evidence="3"/>
<name>A0AAW9HM45_9ACTO</name>
<evidence type="ECO:0000313" key="6">
    <source>
        <dbReference type="Proteomes" id="UP001284901"/>
    </source>
</evidence>
<sequence>MAQPEKKAAQMTRDELASYIDYSILKPQFTTEEVVELAHTGINYKCATLCTNPWALDVVAPLLPGTGVGICVVADFPFGQGTAADKEMLARAYVSRGDIQDLDLVINYGLLREGKWQQAAEEIKPAIAVCREAGVVTKVILETDALDKKAIEGGVEAVIAAGGDYVKTSTGFYTGGPTVGGARDVMAHLIEVTDGRAKVKASGNVRDQAHYFDLIDMGVERIGVGYRSVPVVLGE</sequence>
<evidence type="ECO:0000313" key="7">
    <source>
        <dbReference type="Proteomes" id="UP001288320"/>
    </source>
</evidence>
<dbReference type="InterPro" id="IPR002915">
    <property type="entry name" value="DeoC/FbaB/LacD_aldolase"/>
</dbReference>
<keyword evidence="6" id="KW-1185">Reference proteome</keyword>
<dbReference type="GO" id="GO:0004139">
    <property type="term" value="F:deoxyribose-phosphate aldolase activity"/>
    <property type="evidence" value="ECO:0007669"/>
    <property type="project" value="UniProtKB-UniRule"/>
</dbReference>
<dbReference type="GO" id="GO:0005737">
    <property type="term" value="C:cytoplasm"/>
    <property type="evidence" value="ECO:0007669"/>
    <property type="project" value="InterPro"/>
</dbReference>
<gene>
    <name evidence="4" type="primary">deoC</name>
    <name evidence="4" type="ORF">R6G74_05125</name>
    <name evidence="5" type="ORF">R6P33_04830</name>
</gene>
<evidence type="ECO:0000256" key="3">
    <source>
        <dbReference type="NCBIfam" id="TIGR00126"/>
    </source>
</evidence>
<dbReference type="EMBL" id="JAWNFY010000011">
    <property type="protein sequence ID" value="MDY5146347.1"/>
    <property type="molecule type" value="Genomic_DNA"/>
</dbReference>
<evidence type="ECO:0000256" key="1">
    <source>
        <dbReference type="ARBA" id="ARBA00022490"/>
    </source>
</evidence>
<dbReference type="PIRSF" id="PIRSF001357">
    <property type="entry name" value="DeoC"/>
    <property type="match status" value="1"/>
</dbReference>
<evidence type="ECO:0000313" key="4">
    <source>
        <dbReference type="EMBL" id="MDY5140694.1"/>
    </source>
</evidence>
<dbReference type="PANTHER" id="PTHR10889:SF1">
    <property type="entry name" value="DEOXYRIBOSE-PHOSPHATE ALDOLASE"/>
    <property type="match status" value="1"/>
</dbReference>
<dbReference type="SMART" id="SM01133">
    <property type="entry name" value="DeoC"/>
    <property type="match status" value="1"/>
</dbReference>
<dbReference type="Proteomes" id="UP001284901">
    <property type="component" value="Unassembled WGS sequence"/>
</dbReference>
<organism evidence="4 7">
    <name type="scientific">Actinotignum timonense</name>
    <dbReference type="NCBI Taxonomy" id="1870995"/>
    <lineage>
        <taxon>Bacteria</taxon>
        <taxon>Bacillati</taxon>
        <taxon>Actinomycetota</taxon>
        <taxon>Actinomycetes</taxon>
        <taxon>Actinomycetales</taxon>
        <taxon>Actinomycetaceae</taxon>
        <taxon>Actinotignum</taxon>
    </lineage>
</organism>
<dbReference type="GO" id="GO:0016052">
    <property type="term" value="P:carbohydrate catabolic process"/>
    <property type="evidence" value="ECO:0007669"/>
    <property type="project" value="TreeGrafter"/>
</dbReference>
<dbReference type="GeneID" id="92813699"/>
<keyword evidence="4" id="KW-0456">Lyase</keyword>
<evidence type="ECO:0000256" key="2">
    <source>
        <dbReference type="ARBA" id="ARBA00023270"/>
    </source>
</evidence>
<dbReference type="RefSeq" id="WP_087069822.1">
    <property type="nucleotide sequence ID" value="NZ_CAUPFC010000011.1"/>
</dbReference>
<comment type="caution">
    <text evidence="4">The sequence shown here is derived from an EMBL/GenBank/DDBJ whole genome shotgun (WGS) entry which is preliminary data.</text>
</comment>
<keyword evidence="1" id="KW-0963">Cytoplasm</keyword>
<dbReference type="PANTHER" id="PTHR10889">
    <property type="entry name" value="DEOXYRIBOSE-PHOSPHATE ALDOLASE"/>
    <property type="match status" value="1"/>
</dbReference>
<dbReference type="InterPro" id="IPR013785">
    <property type="entry name" value="Aldolase_TIM"/>
</dbReference>
<reference evidence="4 6" key="1">
    <citation type="submission" date="2023-10" db="EMBL/GenBank/DDBJ databases">
        <title>Whole Genome based description of the genera Actinobaculum and Actinotignum reveals a complex phylogenetic relationship within the species included in the genus Actinotignum.</title>
        <authorList>
            <person name="Jensen C.S."/>
            <person name="Dargis R."/>
            <person name="Kemp M."/>
            <person name="Christensen J.J."/>
        </authorList>
    </citation>
    <scope>NUCLEOTIDE SEQUENCE</scope>
    <source>
        <strain evidence="5 6">SLA_B089</strain>
        <strain evidence="4">SLA_B245</strain>
    </source>
</reference>
<protein>
    <recommendedName>
        <fullName evidence="3">Deoxyribose-phosphate aldolase</fullName>
        <ecNumber evidence="3">4.1.2.4</ecNumber>
    </recommendedName>
</protein>
<dbReference type="AlphaFoldDB" id="A0AAW9HM45"/>
<dbReference type="Proteomes" id="UP001288320">
    <property type="component" value="Unassembled WGS sequence"/>
</dbReference>
<dbReference type="GO" id="GO:0009264">
    <property type="term" value="P:deoxyribonucleotide catabolic process"/>
    <property type="evidence" value="ECO:0007669"/>
    <property type="project" value="UniProtKB-UniRule"/>
</dbReference>
<dbReference type="InterPro" id="IPR011343">
    <property type="entry name" value="DeoC"/>
</dbReference>
<keyword evidence="2" id="KW-0704">Schiff base</keyword>
<evidence type="ECO:0000313" key="5">
    <source>
        <dbReference type="EMBL" id="MDY5146347.1"/>
    </source>
</evidence>
<accession>A0AAW9HM45</accession>
<dbReference type="SUPFAM" id="SSF51569">
    <property type="entry name" value="Aldolase"/>
    <property type="match status" value="1"/>
</dbReference>
<dbReference type="NCBIfam" id="TIGR00126">
    <property type="entry name" value="deoC"/>
    <property type="match status" value="1"/>
</dbReference>
<dbReference type="EMBL" id="JAWNFV010000009">
    <property type="protein sequence ID" value="MDY5140694.1"/>
    <property type="molecule type" value="Genomic_DNA"/>
</dbReference>
<dbReference type="Gene3D" id="3.20.20.70">
    <property type="entry name" value="Aldolase class I"/>
    <property type="match status" value="1"/>
</dbReference>